<gene>
    <name evidence="7" type="ORF">HDF09_001999</name>
</gene>
<comment type="caution">
    <text evidence="7">The sequence shown here is derived from an EMBL/GenBank/DDBJ whole genome shotgun (WGS) entry which is preliminary data.</text>
</comment>
<feature type="domain" description="NADH:flavin oxidoreductase/NADH oxidase N-terminal" evidence="6">
    <location>
        <begin position="8"/>
        <end position="344"/>
    </location>
</feature>
<dbReference type="SUPFAM" id="SSF51395">
    <property type="entry name" value="FMN-linked oxidoreductases"/>
    <property type="match status" value="1"/>
</dbReference>
<dbReference type="PANTHER" id="PTHR43303:SF4">
    <property type="entry name" value="NADPH DEHYDROGENASE C23G7.10C-RELATED"/>
    <property type="match status" value="1"/>
</dbReference>
<evidence type="ECO:0000313" key="7">
    <source>
        <dbReference type="EMBL" id="MBB5317330.1"/>
    </source>
</evidence>
<evidence type="ECO:0000256" key="3">
    <source>
        <dbReference type="ARBA" id="ARBA00022643"/>
    </source>
</evidence>
<comment type="cofactor">
    <cofactor evidence="1">
        <name>FMN</name>
        <dbReference type="ChEBI" id="CHEBI:58210"/>
    </cofactor>
</comment>
<protein>
    <submittedName>
        <fullName evidence="7">2,4-dienoyl-CoA reductase-like NADH-dependent reductase (Old Yellow Enzyme family)</fullName>
    </submittedName>
</protein>
<keyword evidence="8" id="KW-1185">Reference proteome</keyword>
<keyword evidence="4" id="KW-0521">NADP</keyword>
<sequence length="376" mass="41110">MTQPTDHLFAPLKLRSLTLPNRIAVSPMCEYSSVDGFANDWHLVHLGSRAIGGAGLVLTEANSVSPEARITPGDLGIWKDEHIPELKRITTFLHQHGAYAGTQLAHAGRKASMSVPWKPARTVPASEGGWQPVAPSAIRFDEVYPLPTSLDRASMDKIIADFVAATHRALAAGFDLVEIHAAHGYLLHEFLSPLSNQRTDEYGGSFENRVRFPLEIIKAVRAAWPQHLPLFVRISATDWAPESLGPSWDLPQSVAFSKLLKQAEIDLVDVSTGGNHPAQQIPVGSGYQVHHSDSIRRQAEIPTAAVGMITEPAQADQIIRTGQADLILLARELLRNPYWPLHAAAVLHQSTTWPVQYVRSARGKTEPRQPVSTPGA</sequence>
<dbReference type="GO" id="GO:0050661">
    <property type="term" value="F:NADP binding"/>
    <property type="evidence" value="ECO:0007669"/>
    <property type="project" value="InterPro"/>
</dbReference>
<keyword evidence="3" id="KW-0288">FMN</keyword>
<dbReference type="InterPro" id="IPR001155">
    <property type="entry name" value="OxRdtase_FMN_N"/>
</dbReference>
<evidence type="ECO:0000256" key="1">
    <source>
        <dbReference type="ARBA" id="ARBA00001917"/>
    </source>
</evidence>
<name>A0A7W8IHM5_9BACT</name>
<evidence type="ECO:0000313" key="8">
    <source>
        <dbReference type="Proteomes" id="UP000568106"/>
    </source>
</evidence>
<evidence type="ECO:0000256" key="4">
    <source>
        <dbReference type="ARBA" id="ARBA00022857"/>
    </source>
</evidence>
<reference evidence="7" key="1">
    <citation type="submission" date="2020-08" db="EMBL/GenBank/DDBJ databases">
        <title>Genomic Encyclopedia of Type Strains, Phase IV (KMG-V): Genome sequencing to study the core and pangenomes of soil and plant-associated prokaryotes.</title>
        <authorList>
            <person name="Whitman W."/>
        </authorList>
    </citation>
    <scope>NUCLEOTIDE SEQUENCE [LARGE SCALE GENOMIC DNA]</scope>
    <source>
        <strain evidence="7">M8UP27</strain>
    </source>
</reference>
<organism evidence="7 8">
    <name type="scientific">Tunturiibacter empetritectus</name>
    <dbReference type="NCBI Taxonomy" id="3069691"/>
    <lineage>
        <taxon>Bacteria</taxon>
        <taxon>Pseudomonadati</taxon>
        <taxon>Acidobacteriota</taxon>
        <taxon>Terriglobia</taxon>
        <taxon>Terriglobales</taxon>
        <taxon>Acidobacteriaceae</taxon>
        <taxon>Tunturiibacter</taxon>
    </lineage>
</organism>
<dbReference type="InterPro" id="IPR013785">
    <property type="entry name" value="Aldolase_TIM"/>
</dbReference>
<dbReference type="Proteomes" id="UP000568106">
    <property type="component" value="Unassembled WGS sequence"/>
</dbReference>
<dbReference type="InterPro" id="IPR044152">
    <property type="entry name" value="YqjM-like"/>
</dbReference>
<keyword evidence="2" id="KW-0285">Flavoprotein</keyword>
<dbReference type="AlphaFoldDB" id="A0A7W8IHM5"/>
<dbReference type="Gene3D" id="3.20.20.70">
    <property type="entry name" value="Aldolase class I"/>
    <property type="match status" value="1"/>
</dbReference>
<evidence type="ECO:0000259" key="6">
    <source>
        <dbReference type="Pfam" id="PF00724"/>
    </source>
</evidence>
<keyword evidence="5" id="KW-0560">Oxidoreductase</keyword>
<evidence type="ECO:0000256" key="2">
    <source>
        <dbReference type="ARBA" id="ARBA00022630"/>
    </source>
</evidence>
<dbReference type="GO" id="GO:0003959">
    <property type="term" value="F:NADPH dehydrogenase activity"/>
    <property type="evidence" value="ECO:0007669"/>
    <property type="project" value="InterPro"/>
</dbReference>
<dbReference type="GO" id="GO:0010181">
    <property type="term" value="F:FMN binding"/>
    <property type="evidence" value="ECO:0007669"/>
    <property type="project" value="InterPro"/>
</dbReference>
<dbReference type="Pfam" id="PF00724">
    <property type="entry name" value="Oxidored_FMN"/>
    <property type="match status" value="1"/>
</dbReference>
<evidence type="ECO:0000256" key="5">
    <source>
        <dbReference type="ARBA" id="ARBA00023002"/>
    </source>
</evidence>
<dbReference type="CDD" id="cd02932">
    <property type="entry name" value="OYE_YqiM_FMN"/>
    <property type="match status" value="1"/>
</dbReference>
<proteinExistence type="predicted"/>
<dbReference type="EMBL" id="JACHDY010000002">
    <property type="protein sequence ID" value="MBB5317330.1"/>
    <property type="molecule type" value="Genomic_DNA"/>
</dbReference>
<accession>A0A7W8IHM5</accession>
<dbReference type="PANTHER" id="PTHR43303">
    <property type="entry name" value="NADPH DEHYDROGENASE C23G7.10C-RELATED"/>
    <property type="match status" value="1"/>
</dbReference>